<keyword evidence="1" id="KW-1133">Transmembrane helix</keyword>
<keyword evidence="1" id="KW-0472">Membrane</keyword>
<name>A0AAV2SX93_MEGNR</name>
<accession>A0AAV2SX93</accession>
<comment type="caution">
    <text evidence="2">The sequence shown here is derived from an EMBL/GenBank/DDBJ whole genome shotgun (WGS) entry which is preliminary data.</text>
</comment>
<dbReference type="AlphaFoldDB" id="A0AAV2SX93"/>
<reference evidence="2 3" key="1">
    <citation type="submission" date="2024-05" db="EMBL/GenBank/DDBJ databases">
        <authorList>
            <person name="Wallberg A."/>
        </authorList>
    </citation>
    <scope>NUCLEOTIDE SEQUENCE [LARGE SCALE GENOMIC DNA]</scope>
</reference>
<evidence type="ECO:0000256" key="1">
    <source>
        <dbReference type="SAM" id="Phobius"/>
    </source>
</evidence>
<evidence type="ECO:0000313" key="3">
    <source>
        <dbReference type="Proteomes" id="UP001497623"/>
    </source>
</evidence>
<dbReference type="EMBL" id="CAXKWB010168718">
    <property type="protein sequence ID" value="CAL4251122.1"/>
    <property type="molecule type" value="Genomic_DNA"/>
</dbReference>
<evidence type="ECO:0000313" key="2">
    <source>
        <dbReference type="EMBL" id="CAL4251122.1"/>
    </source>
</evidence>
<feature type="transmembrane region" description="Helical" evidence="1">
    <location>
        <begin position="81"/>
        <end position="101"/>
    </location>
</feature>
<organism evidence="2 3">
    <name type="scientific">Meganyctiphanes norvegica</name>
    <name type="common">Northern krill</name>
    <name type="synonym">Thysanopoda norvegica</name>
    <dbReference type="NCBI Taxonomy" id="48144"/>
    <lineage>
        <taxon>Eukaryota</taxon>
        <taxon>Metazoa</taxon>
        <taxon>Ecdysozoa</taxon>
        <taxon>Arthropoda</taxon>
        <taxon>Crustacea</taxon>
        <taxon>Multicrustacea</taxon>
        <taxon>Malacostraca</taxon>
        <taxon>Eumalacostraca</taxon>
        <taxon>Eucarida</taxon>
        <taxon>Euphausiacea</taxon>
        <taxon>Euphausiidae</taxon>
        <taxon>Meganyctiphanes</taxon>
    </lineage>
</organism>
<sequence>MCVYRHIHGRCTEPHYFYVRTQWSLPRHPQLNWHSALDYDVKNNPVHDRQISPIDINPLINSIIDRYLSNLKIPDRNKSNVQYFIICDIKLILVILHLFIYNSNFFW</sequence>
<keyword evidence="3" id="KW-1185">Reference proteome</keyword>
<protein>
    <submittedName>
        <fullName evidence="2">Uncharacterized protein</fullName>
    </submittedName>
</protein>
<dbReference type="Proteomes" id="UP001497623">
    <property type="component" value="Unassembled WGS sequence"/>
</dbReference>
<keyword evidence="1" id="KW-0812">Transmembrane</keyword>
<gene>
    <name evidence="2" type="ORF">MNOR_LOCUS41760</name>
</gene>
<proteinExistence type="predicted"/>